<gene>
    <name evidence="2" type="ORF">EC973_007943</name>
</gene>
<comment type="caution">
    <text evidence="2">The sequence shown here is derived from an EMBL/GenBank/DDBJ whole genome shotgun (WGS) entry which is preliminary data.</text>
</comment>
<evidence type="ECO:0000313" key="2">
    <source>
        <dbReference type="EMBL" id="KAF7727168.1"/>
    </source>
</evidence>
<name>A0A8H7BP76_9FUNG</name>
<dbReference type="OrthoDB" id="2283499at2759"/>
<protein>
    <submittedName>
        <fullName evidence="2">Uncharacterized protein</fullName>
    </submittedName>
</protein>
<accession>A0A8H7BP76</accession>
<dbReference type="EMBL" id="JABAYA010000063">
    <property type="protein sequence ID" value="KAF7727168.1"/>
    <property type="molecule type" value="Genomic_DNA"/>
</dbReference>
<keyword evidence="3" id="KW-1185">Reference proteome</keyword>
<reference evidence="2" key="1">
    <citation type="submission" date="2020-01" db="EMBL/GenBank/DDBJ databases">
        <title>Genome Sequencing of Three Apophysomyces-Like Fungal Strains Confirms a Novel Fungal Genus in the Mucoromycota with divergent Burkholderia-like Endosymbiotic Bacteria.</title>
        <authorList>
            <person name="Stajich J.E."/>
            <person name="Macias A.M."/>
            <person name="Carter-House D."/>
            <person name="Lovett B."/>
            <person name="Kasson L.R."/>
            <person name="Berry K."/>
            <person name="Grigoriev I."/>
            <person name="Chang Y."/>
            <person name="Spatafora J."/>
            <person name="Kasson M.T."/>
        </authorList>
    </citation>
    <scope>NUCLEOTIDE SEQUENCE</scope>
    <source>
        <strain evidence="2">NRRL A-21654</strain>
    </source>
</reference>
<sequence>MPVITASYEQDQLLVSTIASLQPPESAVAEVSCLSDYDDQQGYDSFQTNSPQAIDSRQTGYANIARLTPPDVPFLTPDYRTGEPHSPLRMKDSRLLPSHEERVNAYNNAYYHCIAAKTDLIPWLKKQYSKGPPDTMFEYVPPPKRSSKGLFSLFKKKKYGENPIGQTNEYLKSMISLSQHVSASQSPPLERKLRRPKSMPGPSLSPSERLTPSPVVEEPVSILKKKKDAVDERLYYSDSEQHWDLDSDKEDELISPSYSDIMVKDRPRKKNKSVRRKHKAHAFLVPPVSIKPCRRFSMSSNASINSGYYPPPMAPIYPYDAMLPRRASWALDAWERSLDDLCEYFRHIDRDILEQYLESACGDFETAKQMCIEDIMAT</sequence>
<dbReference type="AlphaFoldDB" id="A0A8H7BP76"/>
<dbReference type="Proteomes" id="UP000605846">
    <property type="component" value="Unassembled WGS sequence"/>
</dbReference>
<evidence type="ECO:0000256" key="1">
    <source>
        <dbReference type="SAM" id="MobiDB-lite"/>
    </source>
</evidence>
<evidence type="ECO:0000313" key="3">
    <source>
        <dbReference type="Proteomes" id="UP000605846"/>
    </source>
</evidence>
<feature type="region of interest" description="Disordered" evidence="1">
    <location>
        <begin position="181"/>
        <end position="216"/>
    </location>
</feature>
<organism evidence="2 3">
    <name type="scientific">Apophysomyces ossiformis</name>
    <dbReference type="NCBI Taxonomy" id="679940"/>
    <lineage>
        <taxon>Eukaryota</taxon>
        <taxon>Fungi</taxon>
        <taxon>Fungi incertae sedis</taxon>
        <taxon>Mucoromycota</taxon>
        <taxon>Mucoromycotina</taxon>
        <taxon>Mucoromycetes</taxon>
        <taxon>Mucorales</taxon>
        <taxon>Mucorineae</taxon>
        <taxon>Mucoraceae</taxon>
        <taxon>Apophysomyces</taxon>
    </lineage>
</organism>
<proteinExistence type="predicted"/>